<proteinExistence type="predicted"/>
<sequence>MGSINDLLIGVLPITGSAFAGDHLFETFIGSMEGFFE</sequence>
<reference evidence="2" key="1">
    <citation type="submission" date="2016-10" db="EMBL/GenBank/DDBJ databases">
        <authorList>
            <person name="Varghese N."/>
            <person name="Submissions S."/>
        </authorList>
    </citation>
    <scope>NUCLEOTIDE SEQUENCE [LARGE SCALE GENOMIC DNA]</scope>
    <source>
        <strain evidence="2">DSM 44675</strain>
    </source>
</reference>
<name>A0A1H7Q5A0_9NOCA</name>
<keyword evidence="2" id="KW-1185">Reference proteome</keyword>
<evidence type="ECO:0000313" key="2">
    <source>
        <dbReference type="Proteomes" id="UP000198677"/>
    </source>
</evidence>
<organism evidence="1 2">
    <name type="scientific">Rhodococcus maanshanensis</name>
    <dbReference type="NCBI Taxonomy" id="183556"/>
    <lineage>
        <taxon>Bacteria</taxon>
        <taxon>Bacillati</taxon>
        <taxon>Actinomycetota</taxon>
        <taxon>Actinomycetes</taxon>
        <taxon>Mycobacteriales</taxon>
        <taxon>Nocardiaceae</taxon>
        <taxon>Rhodococcus</taxon>
    </lineage>
</organism>
<accession>A0A1H7Q5A0</accession>
<evidence type="ECO:0000313" key="1">
    <source>
        <dbReference type="EMBL" id="SEL43162.1"/>
    </source>
</evidence>
<dbReference type="AlphaFoldDB" id="A0A1H7Q5A0"/>
<dbReference type="Proteomes" id="UP000198677">
    <property type="component" value="Unassembled WGS sequence"/>
</dbReference>
<protein>
    <submittedName>
        <fullName evidence="1">Uncharacterized protein</fullName>
    </submittedName>
</protein>
<dbReference type="EMBL" id="FOAW01000009">
    <property type="protein sequence ID" value="SEL43162.1"/>
    <property type="molecule type" value="Genomic_DNA"/>
</dbReference>
<gene>
    <name evidence="1" type="ORF">SAMN05444583_10944</name>
</gene>